<dbReference type="InterPro" id="IPR018303">
    <property type="entry name" value="ATPase_P-typ_P_site"/>
</dbReference>
<dbReference type="GO" id="GO:0016491">
    <property type="term" value="F:oxidoreductase activity"/>
    <property type="evidence" value="ECO:0007669"/>
    <property type="project" value="InterPro"/>
</dbReference>
<dbReference type="InterPro" id="IPR007029">
    <property type="entry name" value="YHS_dom"/>
</dbReference>
<evidence type="ECO:0000256" key="10">
    <source>
        <dbReference type="ARBA" id="ARBA00023136"/>
    </source>
</evidence>
<feature type="transmembrane region" description="Helical" evidence="11">
    <location>
        <begin position="125"/>
        <end position="145"/>
    </location>
</feature>
<keyword evidence="14" id="KW-1185">Reference proteome</keyword>
<dbReference type="AlphaFoldDB" id="A0A1G7JMJ8"/>
<dbReference type="Pfam" id="PF00122">
    <property type="entry name" value="E1-E2_ATPase"/>
    <property type="match status" value="1"/>
</dbReference>
<keyword evidence="3 11" id="KW-1003">Cell membrane</keyword>
<evidence type="ECO:0000256" key="2">
    <source>
        <dbReference type="ARBA" id="ARBA00006024"/>
    </source>
</evidence>
<feature type="transmembrane region" description="Helical" evidence="11">
    <location>
        <begin position="189"/>
        <end position="208"/>
    </location>
</feature>
<evidence type="ECO:0000256" key="6">
    <source>
        <dbReference type="ARBA" id="ARBA00022741"/>
    </source>
</evidence>
<dbReference type="InterPro" id="IPR036412">
    <property type="entry name" value="HAD-like_sf"/>
</dbReference>
<keyword evidence="8" id="KW-1278">Translocase</keyword>
<dbReference type="PRINTS" id="PR00119">
    <property type="entry name" value="CATATPASE"/>
</dbReference>
<dbReference type="SFLD" id="SFLDF00027">
    <property type="entry name" value="p-type_atpase"/>
    <property type="match status" value="1"/>
</dbReference>
<evidence type="ECO:0000259" key="12">
    <source>
        <dbReference type="SMART" id="SM00746"/>
    </source>
</evidence>
<dbReference type="InterPro" id="IPR023298">
    <property type="entry name" value="ATPase_P-typ_TM_dom_sf"/>
</dbReference>
<dbReference type="InterPro" id="IPR027256">
    <property type="entry name" value="P-typ_ATPase_IB"/>
</dbReference>
<feature type="transmembrane region" description="Helical" evidence="11">
    <location>
        <begin position="409"/>
        <end position="432"/>
    </location>
</feature>
<keyword evidence="4 11" id="KW-0812">Transmembrane</keyword>
<evidence type="ECO:0000256" key="5">
    <source>
        <dbReference type="ARBA" id="ARBA00022723"/>
    </source>
</evidence>
<dbReference type="SUPFAM" id="SSF81665">
    <property type="entry name" value="Calcium ATPase, transmembrane domain M"/>
    <property type="match status" value="1"/>
</dbReference>
<dbReference type="Gene3D" id="3.40.50.1000">
    <property type="entry name" value="HAD superfamily/HAD-like"/>
    <property type="match status" value="1"/>
</dbReference>
<keyword evidence="5 11" id="KW-0479">Metal-binding</keyword>
<dbReference type="GO" id="GO:0005507">
    <property type="term" value="F:copper ion binding"/>
    <property type="evidence" value="ECO:0007669"/>
    <property type="project" value="TreeGrafter"/>
</dbReference>
<keyword evidence="10 11" id="KW-0472">Membrane</keyword>
<dbReference type="EMBL" id="FNAT01000009">
    <property type="protein sequence ID" value="SDF26121.1"/>
    <property type="molecule type" value="Genomic_DNA"/>
</dbReference>
<dbReference type="Pfam" id="PF04945">
    <property type="entry name" value="YHS"/>
    <property type="match status" value="1"/>
</dbReference>
<evidence type="ECO:0000256" key="1">
    <source>
        <dbReference type="ARBA" id="ARBA00004651"/>
    </source>
</evidence>
<comment type="subcellular location">
    <subcellularLocation>
        <location evidence="1">Cell membrane</location>
        <topology evidence="1">Multi-pass membrane protein</topology>
    </subcellularLocation>
</comment>
<dbReference type="Proteomes" id="UP000198922">
    <property type="component" value="Unassembled WGS sequence"/>
</dbReference>
<dbReference type="NCBIfam" id="TIGR01494">
    <property type="entry name" value="ATPase_P-type"/>
    <property type="match status" value="1"/>
</dbReference>
<dbReference type="Pfam" id="PF19335">
    <property type="entry name" value="HMBD"/>
    <property type="match status" value="1"/>
</dbReference>
<evidence type="ECO:0000256" key="3">
    <source>
        <dbReference type="ARBA" id="ARBA00022475"/>
    </source>
</evidence>
<proteinExistence type="inferred from homology"/>
<feature type="transmembrane region" description="Helical" evidence="11">
    <location>
        <begin position="749"/>
        <end position="771"/>
    </location>
</feature>
<dbReference type="GO" id="GO:0005886">
    <property type="term" value="C:plasma membrane"/>
    <property type="evidence" value="ECO:0007669"/>
    <property type="project" value="UniProtKB-SubCell"/>
</dbReference>
<comment type="similarity">
    <text evidence="2 11">Belongs to the cation transport ATPase (P-type) (TC 3.A.3) family. Type IB subfamily.</text>
</comment>
<feature type="transmembrane region" description="Helical" evidence="11">
    <location>
        <begin position="157"/>
        <end position="177"/>
    </location>
</feature>
<dbReference type="InterPro" id="IPR059000">
    <property type="entry name" value="ATPase_P-type_domA"/>
</dbReference>
<keyword evidence="9 11" id="KW-1133">Transmembrane helix</keyword>
<organism evidence="13 14">
    <name type="scientific">Limimaricola pyoseonensis</name>
    <dbReference type="NCBI Taxonomy" id="521013"/>
    <lineage>
        <taxon>Bacteria</taxon>
        <taxon>Pseudomonadati</taxon>
        <taxon>Pseudomonadota</taxon>
        <taxon>Alphaproteobacteria</taxon>
        <taxon>Rhodobacterales</taxon>
        <taxon>Paracoccaceae</taxon>
        <taxon>Limimaricola</taxon>
    </lineage>
</organism>
<dbReference type="InterPro" id="IPR044492">
    <property type="entry name" value="P_typ_ATPase_HD_dom"/>
</dbReference>
<dbReference type="Gene3D" id="1.10.620.20">
    <property type="entry name" value="Ribonucleotide Reductase, subunit A"/>
    <property type="match status" value="1"/>
</dbReference>
<dbReference type="OrthoDB" id="9807843at2"/>
<dbReference type="InterPro" id="IPR012348">
    <property type="entry name" value="RNR-like"/>
</dbReference>
<feature type="transmembrane region" description="Helical" evidence="11">
    <location>
        <begin position="724"/>
        <end position="743"/>
    </location>
</feature>
<dbReference type="RefSeq" id="WP_090114587.1">
    <property type="nucleotide sequence ID" value="NZ_FNAT01000009.1"/>
</dbReference>
<dbReference type="InterPro" id="IPR023299">
    <property type="entry name" value="ATPase_P-typ_cyto_dom_N"/>
</dbReference>
<dbReference type="GO" id="GO:0055070">
    <property type="term" value="P:copper ion homeostasis"/>
    <property type="evidence" value="ECO:0007669"/>
    <property type="project" value="TreeGrafter"/>
</dbReference>
<dbReference type="GO" id="GO:0016887">
    <property type="term" value="F:ATP hydrolysis activity"/>
    <property type="evidence" value="ECO:0007669"/>
    <property type="project" value="InterPro"/>
</dbReference>
<dbReference type="GO" id="GO:0060003">
    <property type="term" value="P:copper ion export"/>
    <property type="evidence" value="ECO:0007669"/>
    <property type="project" value="UniProtKB-ARBA"/>
</dbReference>
<evidence type="ECO:0000256" key="11">
    <source>
        <dbReference type="RuleBase" id="RU362081"/>
    </source>
</evidence>
<dbReference type="InterPro" id="IPR045800">
    <property type="entry name" value="HMBD"/>
</dbReference>
<dbReference type="FunFam" id="2.70.150.10:FF:000020">
    <property type="entry name" value="Copper-exporting P-type ATPase A"/>
    <property type="match status" value="1"/>
</dbReference>
<dbReference type="SFLD" id="SFLDS00003">
    <property type="entry name" value="Haloacid_Dehalogenase"/>
    <property type="match status" value="1"/>
</dbReference>
<dbReference type="PRINTS" id="PR00943">
    <property type="entry name" value="CUATPASE"/>
</dbReference>
<dbReference type="InterPro" id="IPR023214">
    <property type="entry name" value="HAD_sf"/>
</dbReference>
<evidence type="ECO:0000256" key="8">
    <source>
        <dbReference type="ARBA" id="ARBA00022967"/>
    </source>
</evidence>
<dbReference type="GO" id="GO:0043682">
    <property type="term" value="F:P-type divalent copper transporter activity"/>
    <property type="evidence" value="ECO:0007669"/>
    <property type="project" value="TreeGrafter"/>
</dbReference>
<dbReference type="PROSITE" id="PS00154">
    <property type="entry name" value="ATPASE_E1_E2"/>
    <property type="match status" value="1"/>
</dbReference>
<dbReference type="InterPro" id="IPR009078">
    <property type="entry name" value="Ferritin-like_SF"/>
</dbReference>
<dbReference type="STRING" id="521013.SAMN04488567_3785"/>
<feature type="transmembrane region" description="Helical" evidence="11">
    <location>
        <begin position="228"/>
        <end position="247"/>
    </location>
</feature>
<dbReference type="InterPro" id="IPR011017">
    <property type="entry name" value="TRASH_dom"/>
</dbReference>
<dbReference type="SUPFAM" id="SSF56784">
    <property type="entry name" value="HAD-like"/>
    <property type="match status" value="1"/>
</dbReference>
<feature type="transmembrane region" description="Helical" evidence="11">
    <location>
        <begin position="384"/>
        <end position="403"/>
    </location>
</feature>
<dbReference type="SMART" id="SM00746">
    <property type="entry name" value="TRASH"/>
    <property type="match status" value="1"/>
</dbReference>
<dbReference type="SFLD" id="SFLDG00002">
    <property type="entry name" value="C1.7:_P-type_atpase_like"/>
    <property type="match status" value="1"/>
</dbReference>
<dbReference type="SUPFAM" id="SSF47240">
    <property type="entry name" value="Ferritin-like"/>
    <property type="match status" value="1"/>
</dbReference>
<dbReference type="InterPro" id="IPR001757">
    <property type="entry name" value="P_typ_ATPase"/>
</dbReference>
<evidence type="ECO:0000256" key="4">
    <source>
        <dbReference type="ARBA" id="ARBA00022692"/>
    </source>
</evidence>
<dbReference type="SUPFAM" id="SSF81653">
    <property type="entry name" value="Calcium ATPase, transduction domain A"/>
    <property type="match status" value="1"/>
</dbReference>
<dbReference type="GO" id="GO:0005524">
    <property type="term" value="F:ATP binding"/>
    <property type="evidence" value="ECO:0007669"/>
    <property type="project" value="UniProtKB-UniRule"/>
</dbReference>
<dbReference type="CDD" id="cd02094">
    <property type="entry name" value="P-type_ATPase_Cu-like"/>
    <property type="match status" value="1"/>
</dbReference>
<feature type="domain" description="TRASH" evidence="12">
    <location>
        <begin position="22"/>
        <end position="60"/>
    </location>
</feature>
<dbReference type="PANTHER" id="PTHR43520">
    <property type="entry name" value="ATP7, ISOFORM B"/>
    <property type="match status" value="1"/>
</dbReference>
<accession>A0A1G7JMJ8</accession>
<dbReference type="Gene3D" id="2.70.150.10">
    <property type="entry name" value="Calcium-transporting ATPase, cytoplasmic transduction domain A"/>
    <property type="match status" value="1"/>
</dbReference>
<gene>
    <name evidence="13" type="ORF">SAMN04488567_3785</name>
</gene>
<evidence type="ECO:0000313" key="14">
    <source>
        <dbReference type="Proteomes" id="UP000198922"/>
    </source>
</evidence>
<protein>
    <submittedName>
        <fullName evidence="13">Cu+-exporting ATPase</fullName>
    </submittedName>
</protein>
<evidence type="ECO:0000256" key="9">
    <source>
        <dbReference type="ARBA" id="ARBA00022989"/>
    </source>
</evidence>
<keyword evidence="6 11" id="KW-0547">Nucleotide-binding</keyword>
<dbReference type="InterPro" id="IPR008250">
    <property type="entry name" value="ATPase_P-typ_transduc_dom_A_sf"/>
</dbReference>
<sequence>MGHGCHAHAHHHDLPADRTATDPVCGMSVDVETAKHVSEHEGETFYFCSAKCREKFETRPEIFLDPALKAAPPELEDVIYTCPMHPEIEQVGPGSCPICGMALEPKGIPMTEGPSEEYLDFRRRFVLGTALTVPLAIIAMGRHFAPHAFAIISAPMLDWIELILATPVVLWAALPFFERGWASIVRRSLNMFTLIALGVGVAYAYSVVATVAPQLFPPQFRGHEGEVGVYFEAAAVIVTLVLLGQLLELRARERTGGAIRALLDLAPKTARLVDARGERDVPLDMVRAGDRLRVRPGESVPVDGVVVEGRSSIDESMITGEPIPVEKAEGDPVTGGSLNQTGSFVMRAEKVGAETMLNRIVAMVAEAQRSQAPIQKLADKVSGYFVPAVVGVAILAFVVWSIFGPDPAMAFALVSAVSVLIIACPCALGLATPMSIMVGVGKGAGYGVLIKNAAALERFAAVDTLVVDKTGTLTEGRPALVEVVAERMEEDELLGFVAALEARSEHPLARAIVEGAAARGVSLPEVESFDSTTGKGISGRVAGRSVAIGNLAMMRDAGADTTTLSERADAARRKGQTAILVAADGRAAGLVAVADRIKETTPRAIAALHDEGLRIVMLTGDNEVTARAVASDLGIDEVIAEVLPADKQAAIRRLQSEDRTVAMAGDGVNDAPALAAADVGIAMGTGADVAVESAGITLVRGDLTALVTARRLSRATVRNIKQNLAFAFLYNGLGVPVAAGLLYPFTGLLLSPIIAAAAMSLSSVSVIGNALRLRAARVGFETD</sequence>
<dbReference type="NCBIfam" id="TIGR01511">
    <property type="entry name" value="ATPase-IB1_Cu"/>
    <property type="match status" value="1"/>
</dbReference>
<dbReference type="PANTHER" id="PTHR43520:SF8">
    <property type="entry name" value="P-TYPE CU(+) TRANSPORTER"/>
    <property type="match status" value="1"/>
</dbReference>
<dbReference type="Gene3D" id="3.40.1110.10">
    <property type="entry name" value="Calcium-transporting ATPase, cytoplasmic domain N"/>
    <property type="match status" value="1"/>
</dbReference>
<dbReference type="Pfam" id="PF00702">
    <property type="entry name" value="Hydrolase"/>
    <property type="match status" value="1"/>
</dbReference>
<dbReference type="NCBIfam" id="TIGR01525">
    <property type="entry name" value="ATPase-IB_hvy"/>
    <property type="match status" value="1"/>
</dbReference>
<reference evidence="14" key="1">
    <citation type="submission" date="2016-10" db="EMBL/GenBank/DDBJ databases">
        <authorList>
            <person name="Varghese N."/>
            <person name="Submissions S."/>
        </authorList>
    </citation>
    <scope>NUCLEOTIDE SEQUENCE [LARGE SCALE GENOMIC DNA]</scope>
    <source>
        <strain evidence="14">DSM 21424</strain>
    </source>
</reference>
<keyword evidence="7 11" id="KW-0067">ATP-binding</keyword>
<evidence type="ECO:0000256" key="7">
    <source>
        <dbReference type="ARBA" id="ARBA00022840"/>
    </source>
</evidence>
<name>A0A1G7JMJ8_9RHOB</name>
<evidence type="ECO:0000313" key="13">
    <source>
        <dbReference type="EMBL" id="SDF26121.1"/>
    </source>
</evidence>